<comment type="subcellular location">
    <subcellularLocation>
        <location evidence="1">Cell inner membrane</location>
        <topology evidence="1">Multi-pass membrane protein</topology>
    </subcellularLocation>
    <subcellularLocation>
        <location evidence="8">Cell membrane</location>
        <topology evidence="8">Multi-pass membrane protein</topology>
    </subcellularLocation>
</comment>
<keyword evidence="6 8" id="KW-1133">Transmembrane helix</keyword>
<evidence type="ECO:0000256" key="6">
    <source>
        <dbReference type="ARBA" id="ARBA00022989"/>
    </source>
</evidence>
<comment type="similarity">
    <text evidence="8">Belongs to the binding-protein-dependent transport system permease family.</text>
</comment>
<dbReference type="EMBL" id="NPEV01000040">
    <property type="protein sequence ID" value="RAI25857.1"/>
    <property type="molecule type" value="Genomic_DNA"/>
</dbReference>
<proteinExistence type="inferred from homology"/>
<gene>
    <name evidence="10" type="ORF">CH339_16610</name>
</gene>
<feature type="transmembrane region" description="Helical" evidence="8">
    <location>
        <begin position="112"/>
        <end position="136"/>
    </location>
</feature>
<dbReference type="Gene3D" id="1.10.3720.10">
    <property type="entry name" value="MetI-like"/>
    <property type="match status" value="1"/>
</dbReference>
<evidence type="ECO:0000256" key="7">
    <source>
        <dbReference type="ARBA" id="ARBA00023136"/>
    </source>
</evidence>
<organism evidence="10 11">
    <name type="scientific">Rhodobium orientis</name>
    <dbReference type="NCBI Taxonomy" id="34017"/>
    <lineage>
        <taxon>Bacteria</taxon>
        <taxon>Pseudomonadati</taxon>
        <taxon>Pseudomonadota</taxon>
        <taxon>Alphaproteobacteria</taxon>
        <taxon>Hyphomicrobiales</taxon>
        <taxon>Rhodobiaceae</taxon>
        <taxon>Rhodobium</taxon>
    </lineage>
</organism>
<dbReference type="OrthoDB" id="9815533at2"/>
<protein>
    <recommendedName>
        <fullName evidence="9">ABC transmembrane type-1 domain-containing protein</fullName>
    </recommendedName>
</protein>
<evidence type="ECO:0000256" key="3">
    <source>
        <dbReference type="ARBA" id="ARBA00022475"/>
    </source>
</evidence>
<reference evidence="10 11" key="1">
    <citation type="submission" date="2017-07" db="EMBL/GenBank/DDBJ databases">
        <title>Draft Genome Sequences of Select Purple Nonsulfur Bacteria.</title>
        <authorList>
            <person name="Lasarre B."/>
            <person name="Mckinlay J.B."/>
        </authorList>
    </citation>
    <scope>NUCLEOTIDE SEQUENCE [LARGE SCALE GENOMIC DNA]</scope>
    <source>
        <strain evidence="10 11">DSM 11290</strain>
    </source>
</reference>
<name>A0A327JHJ0_9HYPH</name>
<dbReference type="AlphaFoldDB" id="A0A327JHJ0"/>
<dbReference type="Pfam" id="PF00528">
    <property type="entry name" value="BPD_transp_1"/>
    <property type="match status" value="1"/>
</dbReference>
<accession>A0A327JHJ0</accession>
<sequence length="276" mass="29620">MSTNPSSSGTPMRFLTKNLSLPVIVTWLIYVFLLVPSLVVIPISFGTSNELVFPPQDWGLDLYRRALDPAEGWLAAAGRSMVLGILATTIALLMGVPAAYGLSRSRFPGQKALTFMLMSPIFAPTIVVALALYLYFATLGMTGTMAALAMSHAVVITPFILVTTLSGLKHLDRNIENAAMVMGATRLQIFFHVVLPALKGSVLTGGLFAFLLSFDEVIVSWFIARSDQPTLPVKMYSSIQWEISPVLSAISTFLVAITVVGSVVAAFISSAETDGI</sequence>
<evidence type="ECO:0000256" key="1">
    <source>
        <dbReference type="ARBA" id="ARBA00004429"/>
    </source>
</evidence>
<feature type="transmembrane region" description="Helical" evidence="8">
    <location>
        <begin position="81"/>
        <end position="100"/>
    </location>
</feature>
<dbReference type="PANTHER" id="PTHR43357:SF4">
    <property type="entry name" value="INNER MEMBRANE ABC TRANSPORTER PERMEASE PROTEIN YDCV"/>
    <property type="match status" value="1"/>
</dbReference>
<dbReference type="Proteomes" id="UP000249299">
    <property type="component" value="Unassembled WGS sequence"/>
</dbReference>
<keyword evidence="3" id="KW-1003">Cell membrane</keyword>
<feature type="transmembrane region" description="Helical" evidence="8">
    <location>
        <begin position="21"/>
        <end position="45"/>
    </location>
</feature>
<evidence type="ECO:0000313" key="11">
    <source>
        <dbReference type="Proteomes" id="UP000249299"/>
    </source>
</evidence>
<dbReference type="InterPro" id="IPR000515">
    <property type="entry name" value="MetI-like"/>
</dbReference>
<keyword evidence="4" id="KW-0997">Cell inner membrane</keyword>
<comment type="caution">
    <text evidence="10">The sequence shown here is derived from an EMBL/GenBank/DDBJ whole genome shotgun (WGS) entry which is preliminary data.</text>
</comment>
<evidence type="ECO:0000256" key="8">
    <source>
        <dbReference type="RuleBase" id="RU363032"/>
    </source>
</evidence>
<evidence type="ECO:0000256" key="4">
    <source>
        <dbReference type="ARBA" id="ARBA00022519"/>
    </source>
</evidence>
<dbReference type="SUPFAM" id="SSF161098">
    <property type="entry name" value="MetI-like"/>
    <property type="match status" value="1"/>
</dbReference>
<keyword evidence="7 8" id="KW-0472">Membrane</keyword>
<evidence type="ECO:0000259" key="9">
    <source>
        <dbReference type="PROSITE" id="PS50928"/>
    </source>
</evidence>
<evidence type="ECO:0000256" key="2">
    <source>
        <dbReference type="ARBA" id="ARBA00022448"/>
    </source>
</evidence>
<dbReference type="GO" id="GO:0005886">
    <property type="term" value="C:plasma membrane"/>
    <property type="evidence" value="ECO:0007669"/>
    <property type="project" value="UniProtKB-SubCell"/>
</dbReference>
<keyword evidence="11" id="KW-1185">Reference proteome</keyword>
<feature type="transmembrane region" description="Helical" evidence="8">
    <location>
        <begin position="245"/>
        <end position="268"/>
    </location>
</feature>
<dbReference type="GO" id="GO:0055085">
    <property type="term" value="P:transmembrane transport"/>
    <property type="evidence" value="ECO:0007669"/>
    <property type="project" value="InterPro"/>
</dbReference>
<dbReference type="PANTHER" id="PTHR43357">
    <property type="entry name" value="INNER MEMBRANE ABC TRANSPORTER PERMEASE PROTEIN YDCV"/>
    <property type="match status" value="1"/>
</dbReference>
<dbReference type="InterPro" id="IPR035906">
    <property type="entry name" value="MetI-like_sf"/>
</dbReference>
<dbReference type="CDD" id="cd06261">
    <property type="entry name" value="TM_PBP2"/>
    <property type="match status" value="1"/>
</dbReference>
<feature type="domain" description="ABC transmembrane type-1" evidence="9">
    <location>
        <begin position="77"/>
        <end position="265"/>
    </location>
</feature>
<evidence type="ECO:0000313" key="10">
    <source>
        <dbReference type="EMBL" id="RAI25857.1"/>
    </source>
</evidence>
<feature type="transmembrane region" description="Helical" evidence="8">
    <location>
        <begin position="142"/>
        <end position="165"/>
    </location>
</feature>
<evidence type="ECO:0000256" key="5">
    <source>
        <dbReference type="ARBA" id="ARBA00022692"/>
    </source>
</evidence>
<keyword evidence="5 8" id="KW-0812">Transmembrane</keyword>
<keyword evidence="2 8" id="KW-0813">Transport</keyword>
<dbReference type="PROSITE" id="PS50928">
    <property type="entry name" value="ABC_TM1"/>
    <property type="match status" value="1"/>
</dbReference>